<keyword evidence="3" id="KW-1185">Reference proteome</keyword>
<protein>
    <submittedName>
        <fullName evidence="2">Uncharacterized protein</fullName>
    </submittedName>
</protein>
<evidence type="ECO:0000256" key="1">
    <source>
        <dbReference type="SAM" id="SignalP"/>
    </source>
</evidence>
<dbReference type="EMBL" id="JAYKXP010000068">
    <property type="protein sequence ID" value="KAK7032045.1"/>
    <property type="molecule type" value="Genomic_DNA"/>
</dbReference>
<reference evidence="2 3" key="1">
    <citation type="submission" date="2024-01" db="EMBL/GenBank/DDBJ databases">
        <title>A draft genome for a cacao thread blight-causing isolate of Paramarasmius palmivorus.</title>
        <authorList>
            <person name="Baruah I.K."/>
            <person name="Bukari Y."/>
            <person name="Amoako-Attah I."/>
            <person name="Meinhardt L.W."/>
            <person name="Bailey B.A."/>
            <person name="Cohen S.P."/>
        </authorList>
    </citation>
    <scope>NUCLEOTIDE SEQUENCE [LARGE SCALE GENOMIC DNA]</scope>
    <source>
        <strain evidence="2 3">GH-12</strain>
    </source>
</reference>
<accession>A0AAW0BZK4</accession>
<organism evidence="2 3">
    <name type="scientific">Paramarasmius palmivorus</name>
    <dbReference type="NCBI Taxonomy" id="297713"/>
    <lineage>
        <taxon>Eukaryota</taxon>
        <taxon>Fungi</taxon>
        <taxon>Dikarya</taxon>
        <taxon>Basidiomycota</taxon>
        <taxon>Agaricomycotina</taxon>
        <taxon>Agaricomycetes</taxon>
        <taxon>Agaricomycetidae</taxon>
        <taxon>Agaricales</taxon>
        <taxon>Marasmiineae</taxon>
        <taxon>Marasmiaceae</taxon>
        <taxon>Paramarasmius</taxon>
    </lineage>
</organism>
<dbReference type="Gene3D" id="2.170.15.10">
    <property type="entry name" value="Proaerolysin, chain A, domain 3"/>
    <property type="match status" value="1"/>
</dbReference>
<keyword evidence="1" id="KW-0732">Signal</keyword>
<proteinExistence type="predicted"/>
<feature type="chain" id="PRO_5043721038" evidence="1">
    <location>
        <begin position="17"/>
        <end position="316"/>
    </location>
</feature>
<dbReference type="Proteomes" id="UP001383192">
    <property type="component" value="Unassembled WGS sequence"/>
</dbReference>
<comment type="caution">
    <text evidence="2">The sequence shown here is derived from an EMBL/GenBank/DDBJ whole genome shotgun (WGS) entry which is preliminary data.</text>
</comment>
<sequence length="316" mass="34504">MITSLLVGFRVVGVSAIPFSRVTEILPEDVENIAIDEETGQYLAFYSNGTLAVTFPVSYEDLTSSSERRQAVGSTCVELSLDEIKRLPGWSRIVDYADDKWGKGGRNIVANPKEYPDRPANLCVSSDVVGLKVAGEPVCLTQETITKGHLTGTSGDVAIRVAQGFTSQSSFTVTRAATVGLSSTVGVTVGIEEIADVTTSFTASTEVKNENTRSFQTTADNKHEFDLTIRAPEGKTCDAVINVKSCQLQANGRLRYTAEGWVWFNYKSQVNGHYKWAANIARAVKSIDDRSSFLEFRGSVQVNTYVDYNVTCARYA</sequence>
<dbReference type="AlphaFoldDB" id="A0AAW0BZK4"/>
<gene>
    <name evidence="2" type="ORF">VNI00_013413</name>
</gene>
<name>A0AAW0BZK4_9AGAR</name>
<evidence type="ECO:0000313" key="2">
    <source>
        <dbReference type="EMBL" id="KAK7032045.1"/>
    </source>
</evidence>
<evidence type="ECO:0000313" key="3">
    <source>
        <dbReference type="Proteomes" id="UP001383192"/>
    </source>
</evidence>
<dbReference type="SUPFAM" id="SSF56973">
    <property type="entry name" value="Aerolisin/ETX pore-forming domain"/>
    <property type="match status" value="1"/>
</dbReference>
<feature type="signal peptide" evidence="1">
    <location>
        <begin position="1"/>
        <end position="16"/>
    </location>
</feature>